<keyword evidence="1" id="KW-1133">Transmembrane helix</keyword>
<keyword evidence="3" id="KW-1185">Reference proteome</keyword>
<dbReference type="Pfam" id="PF11188">
    <property type="entry name" value="DUF2975"/>
    <property type="match status" value="1"/>
</dbReference>
<name>A0ABU1S512_9FLAO</name>
<protein>
    <recommendedName>
        <fullName evidence="4">DUF2975 domain-containing protein</fullName>
    </recommendedName>
</protein>
<evidence type="ECO:0000256" key="1">
    <source>
        <dbReference type="SAM" id="Phobius"/>
    </source>
</evidence>
<comment type="caution">
    <text evidence="2">The sequence shown here is derived from an EMBL/GenBank/DDBJ whole genome shotgun (WGS) entry which is preliminary data.</text>
</comment>
<accession>A0ABU1S512</accession>
<keyword evidence="1" id="KW-0812">Transmembrane</keyword>
<dbReference type="Proteomes" id="UP001261871">
    <property type="component" value="Unassembled WGS sequence"/>
</dbReference>
<sequence length="164" mass="18276">MKQISTIFLQGVIVLIGIMALAIMIRIPLTEGRATNLDLFSIYSDPFILYGYASSIPFFIALYKTIKLLGYIGKNKAFSLNSVKTLRDIKYCVIVLSVLIVMAGLYIMKFHNKDDDPAGFLAICIVTTFVCLVVATASTVFEKILQSGLDIKSENEQLYEQSKK</sequence>
<reference evidence="2 3" key="1">
    <citation type="submission" date="2023-07" db="EMBL/GenBank/DDBJ databases">
        <title>Sorghum-associated microbial communities from plants grown in Nebraska, USA.</title>
        <authorList>
            <person name="Schachtman D."/>
        </authorList>
    </citation>
    <scope>NUCLEOTIDE SEQUENCE [LARGE SCALE GENOMIC DNA]</scope>
    <source>
        <strain evidence="2 3">BE124</strain>
    </source>
</reference>
<feature type="transmembrane region" description="Helical" evidence="1">
    <location>
        <begin position="91"/>
        <end position="108"/>
    </location>
</feature>
<organism evidence="2 3">
    <name type="scientific">Flavobacterium granuli</name>
    <dbReference type="NCBI Taxonomy" id="280093"/>
    <lineage>
        <taxon>Bacteria</taxon>
        <taxon>Pseudomonadati</taxon>
        <taxon>Bacteroidota</taxon>
        <taxon>Flavobacteriia</taxon>
        <taxon>Flavobacteriales</taxon>
        <taxon>Flavobacteriaceae</taxon>
        <taxon>Flavobacterium</taxon>
    </lineage>
</organism>
<evidence type="ECO:0008006" key="4">
    <source>
        <dbReference type="Google" id="ProtNLM"/>
    </source>
</evidence>
<dbReference type="EMBL" id="JAVDTX010000006">
    <property type="protein sequence ID" value="MDR6846127.1"/>
    <property type="molecule type" value="Genomic_DNA"/>
</dbReference>
<proteinExistence type="predicted"/>
<dbReference type="InterPro" id="IPR021354">
    <property type="entry name" value="DUF2975"/>
</dbReference>
<feature type="transmembrane region" description="Helical" evidence="1">
    <location>
        <begin position="7"/>
        <end position="27"/>
    </location>
</feature>
<keyword evidence="1" id="KW-0472">Membrane</keyword>
<gene>
    <name evidence="2" type="ORF">J2W95_002838</name>
</gene>
<feature type="transmembrane region" description="Helical" evidence="1">
    <location>
        <begin position="47"/>
        <end position="70"/>
    </location>
</feature>
<evidence type="ECO:0000313" key="2">
    <source>
        <dbReference type="EMBL" id="MDR6846127.1"/>
    </source>
</evidence>
<feature type="transmembrane region" description="Helical" evidence="1">
    <location>
        <begin position="120"/>
        <end position="141"/>
    </location>
</feature>
<evidence type="ECO:0000313" key="3">
    <source>
        <dbReference type="Proteomes" id="UP001261871"/>
    </source>
</evidence>